<accession>A0AAV5KB10</accession>
<dbReference type="EMBL" id="BPVZ01000058">
    <property type="protein sequence ID" value="GKV21761.1"/>
    <property type="molecule type" value="Genomic_DNA"/>
</dbReference>
<evidence type="ECO:0000256" key="1">
    <source>
        <dbReference type="SAM" id="SignalP"/>
    </source>
</evidence>
<evidence type="ECO:0000313" key="2">
    <source>
        <dbReference type="EMBL" id="GKV21761.1"/>
    </source>
</evidence>
<feature type="signal peptide" evidence="1">
    <location>
        <begin position="1"/>
        <end position="25"/>
    </location>
</feature>
<gene>
    <name evidence="2" type="ORF">SLEP1_g31709</name>
</gene>
<dbReference type="InterPro" id="IPR007493">
    <property type="entry name" value="DUF538"/>
</dbReference>
<dbReference type="Pfam" id="PF04398">
    <property type="entry name" value="DUF538"/>
    <property type="match status" value="1"/>
</dbReference>
<reference evidence="2 3" key="1">
    <citation type="journal article" date="2021" name="Commun. Biol.">
        <title>The genome of Shorea leprosula (Dipterocarpaceae) highlights the ecological relevance of drought in aseasonal tropical rainforests.</title>
        <authorList>
            <person name="Ng K.K.S."/>
            <person name="Kobayashi M.J."/>
            <person name="Fawcett J.A."/>
            <person name="Hatakeyama M."/>
            <person name="Paape T."/>
            <person name="Ng C.H."/>
            <person name="Ang C.C."/>
            <person name="Tnah L.H."/>
            <person name="Lee C.T."/>
            <person name="Nishiyama T."/>
            <person name="Sese J."/>
            <person name="O'Brien M.J."/>
            <person name="Copetti D."/>
            <person name="Mohd Noor M.I."/>
            <person name="Ong R.C."/>
            <person name="Putra M."/>
            <person name="Sireger I.Z."/>
            <person name="Indrioko S."/>
            <person name="Kosugi Y."/>
            <person name="Izuno A."/>
            <person name="Isagi Y."/>
            <person name="Lee S.L."/>
            <person name="Shimizu K.K."/>
        </authorList>
    </citation>
    <scope>NUCLEOTIDE SEQUENCE [LARGE SCALE GENOMIC DNA]</scope>
    <source>
        <strain evidence="2">214</strain>
    </source>
</reference>
<evidence type="ECO:0000313" key="3">
    <source>
        <dbReference type="Proteomes" id="UP001054252"/>
    </source>
</evidence>
<dbReference type="SUPFAM" id="SSF141562">
    <property type="entry name" value="At5g01610-like"/>
    <property type="match status" value="1"/>
</dbReference>
<dbReference type="PANTHER" id="PTHR31676:SF71">
    <property type="entry name" value="EXPRESSED PROTEIN"/>
    <property type="match status" value="1"/>
</dbReference>
<feature type="chain" id="PRO_5043955217" evidence="1">
    <location>
        <begin position="26"/>
        <end position="181"/>
    </location>
</feature>
<organism evidence="2 3">
    <name type="scientific">Rubroshorea leprosula</name>
    <dbReference type="NCBI Taxonomy" id="152421"/>
    <lineage>
        <taxon>Eukaryota</taxon>
        <taxon>Viridiplantae</taxon>
        <taxon>Streptophyta</taxon>
        <taxon>Embryophyta</taxon>
        <taxon>Tracheophyta</taxon>
        <taxon>Spermatophyta</taxon>
        <taxon>Magnoliopsida</taxon>
        <taxon>eudicotyledons</taxon>
        <taxon>Gunneridae</taxon>
        <taxon>Pentapetalae</taxon>
        <taxon>rosids</taxon>
        <taxon>malvids</taxon>
        <taxon>Malvales</taxon>
        <taxon>Dipterocarpaceae</taxon>
        <taxon>Rubroshorea</taxon>
    </lineage>
</organism>
<keyword evidence="1" id="KW-0732">Signal</keyword>
<keyword evidence="3" id="KW-1185">Reference proteome</keyword>
<dbReference type="PANTHER" id="PTHR31676">
    <property type="entry name" value="T31J12.3 PROTEIN-RELATED"/>
    <property type="match status" value="1"/>
</dbReference>
<dbReference type="InterPro" id="IPR036758">
    <property type="entry name" value="At5g01610-like"/>
</dbReference>
<name>A0AAV5KB10_9ROSI</name>
<comment type="caution">
    <text evidence="2">The sequence shown here is derived from an EMBL/GenBank/DDBJ whole genome shotgun (WGS) entry which is preliminary data.</text>
</comment>
<dbReference type="Gene3D" id="2.30.240.10">
    <property type="entry name" value="At5g01610-like"/>
    <property type="match status" value="1"/>
</dbReference>
<dbReference type="AlphaFoldDB" id="A0AAV5KB10"/>
<sequence>MAQNPNPHLGLALIALFFLAPIIDSVSVSDSDPNPPTVYEILPKFGLPGGLLPNSVTNYTLQSDGRFTVELEKPCYVQFEYLVYYDKTITGKLSYGSITELEGIQVQRFFFWLGVDEIKVDLPPSNSIYFQVGFINKKLDLEQFKTVHSCRDGLKGPCRGSWKWVLELPTPTEDIPMLITE</sequence>
<dbReference type="Proteomes" id="UP001054252">
    <property type="component" value="Unassembled WGS sequence"/>
</dbReference>
<proteinExistence type="predicted"/>
<protein>
    <submittedName>
        <fullName evidence="2">Uncharacterized protein</fullName>
    </submittedName>
</protein>